<accession>A0A8H2JPR3</accession>
<dbReference type="EMBL" id="SZVP01000001">
    <property type="protein sequence ID" value="TMM47976.1"/>
    <property type="molecule type" value="Genomic_DNA"/>
</dbReference>
<comment type="caution">
    <text evidence="1">The sequence shown here is derived from an EMBL/GenBank/DDBJ whole genome shotgun (WGS) entry which is preliminary data.</text>
</comment>
<dbReference type="AlphaFoldDB" id="A0A8H2JPR3"/>
<protein>
    <submittedName>
        <fullName evidence="1">Uncharacterized protein</fullName>
    </submittedName>
</protein>
<reference evidence="1 2" key="1">
    <citation type="submission" date="2019-05" db="EMBL/GenBank/DDBJ databases">
        <title>Colwellia ponticola sp. nov., isolated from seawater.</title>
        <authorList>
            <person name="Yoon J.-H."/>
        </authorList>
    </citation>
    <scope>NUCLEOTIDE SEQUENCE [LARGE SCALE GENOMIC DNA]</scope>
    <source>
        <strain evidence="1 2">OISW-25</strain>
    </source>
</reference>
<proteinExistence type="predicted"/>
<name>A0A8H2JPR3_9GAMM</name>
<evidence type="ECO:0000313" key="2">
    <source>
        <dbReference type="Proteomes" id="UP000307702"/>
    </source>
</evidence>
<dbReference type="OrthoDB" id="6227217at2"/>
<gene>
    <name evidence="1" type="ORF">FCS21_01360</name>
</gene>
<organism evidence="1 2">
    <name type="scientific">Colwellia ponticola</name>
    <dbReference type="NCBI Taxonomy" id="2304625"/>
    <lineage>
        <taxon>Bacteria</taxon>
        <taxon>Pseudomonadati</taxon>
        <taxon>Pseudomonadota</taxon>
        <taxon>Gammaproteobacteria</taxon>
        <taxon>Alteromonadales</taxon>
        <taxon>Colwelliaceae</taxon>
        <taxon>Colwellia</taxon>
    </lineage>
</organism>
<sequence length="114" mass="13488">MILIVAVALYLHFYPNETLTNFYHKQKQFLVNEFGKFSDTKLRLKANKIYLDLENDLANFSEKEIKHLKEITASRDNVKAFHLTFCKTAQRDIDFHINNQKKVCATINRHVKML</sequence>
<evidence type="ECO:0000313" key="1">
    <source>
        <dbReference type="EMBL" id="TMM47976.1"/>
    </source>
</evidence>
<keyword evidence="2" id="KW-1185">Reference proteome</keyword>
<dbReference type="Proteomes" id="UP000307702">
    <property type="component" value="Unassembled WGS sequence"/>
</dbReference>